<gene>
    <name evidence="1" type="ORF">NDU88_005444</name>
</gene>
<proteinExistence type="predicted"/>
<accession>A0AAV7UK57</accession>
<dbReference type="Gene3D" id="3.30.70.1820">
    <property type="entry name" value="L1 transposable element, RRM domain"/>
    <property type="match status" value="1"/>
</dbReference>
<evidence type="ECO:0000313" key="1">
    <source>
        <dbReference type="EMBL" id="KAJ1188685.1"/>
    </source>
</evidence>
<sequence length="165" mass="19255">MKRILQEIATVGRRLAAMETKVTDLAMNSIRTDIAGFQDRVSDLDRCLTDAEGRLSNMPDRDQKLQFLQNKLMYLEDRSRRDNVSFFWILEQMESMDVRAFLKDFLPELIGLVFSHTLEFQRTHRIGPLHRAISGKSRSIIACFHRHKQVRQLLTAACSQCLYDH</sequence>
<name>A0AAV7UK57_PLEWA</name>
<comment type="caution">
    <text evidence="1">The sequence shown here is derived from an EMBL/GenBank/DDBJ whole genome shotgun (WGS) entry which is preliminary data.</text>
</comment>
<reference evidence="1" key="1">
    <citation type="journal article" date="2022" name="bioRxiv">
        <title>Sequencing and chromosome-scale assembly of the giantPleurodeles waltlgenome.</title>
        <authorList>
            <person name="Brown T."/>
            <person name="Elewa A."/>
            <person name="Iarovenko S."/>
            <person name="Subramanian E."/>
            <person name="Araus A.J."/>
            <person name="Petzold A."/>
            <person name="Susuki M."/>
            <person name="Suzuki K.-i.T."/>
            <person name="Hayashi T."/>
            <person name="Toyoda A."/>
            <person name="Oliveira C."/>
            <person name="Osipova E."/>
            <person name="Leigh N.D."/>
            <person name="Simon A."/>
            <person name="Yun M.H."/>
        </authorList>
    </citation>
    <scope>NUCLEOTIDE SEQUENCE</scope>
    <source>
        <strain evidence="1">20211129_DDA</strain>
        <tissue evidence="1">Liver</tissue>
    </source>
</reference>
<keyword evidence="2" id="KW-1185">Reference proteome</keyword>
<organism evidence="1 2">
    <name type="scientific">Pleurodeles waltl</name>
    <name type="common">Iberian ribbed newt</name>
    <dbReference type="NCBI Taxonomy" id="8319"/>
    <lineage>
        <taxon>Eukaryota</taxon>
        <taxon>Metazoa</taxon>
        <taxon>Chordata</taxon>
        <taxon>Craniata</taxon>
        <taxon>Vertebrata</taxon>
        <taxon>Euteleostomi</taxon>
        <taxon>Amphibia</taxon>
        <taxon>Batrachia</taxon>
        <taxon>Caudata</taxon>
        <taxon>Salamandroidea</taxon>
        <taxon>Salamandridae</taxon>
        <taxon>Pleurodelinae</taxon>
        <taxon>Pleurodeles</taxon>
    </lineage>
</organism>
<dbReference type="EMBL" id="JANPWB010000005">
    <property type="protein sequence ID" value="KAJ1188685.1"/>
    <property type="molecule type" value="Genomic_DNA"/>
</dbReference>
<evidence type="ECO:0000313" key="2">
    <source>
        <dbReference type="Proteomes" id="UP001066276"/>
    </source>
</evidence>
<protein>
    <submittedName>
        <fullName evidence="1">Uncharacterized protein</fullName>
    </submittedName>
</protein>
<dbReference type="Proteomes" id="UP001066276">
    <property type="component" value="Chromosome 3_1"/>
</dbReference>
<dbReference type="AlphaFoldDB" id="A0AAV7UK57"/>